<evidence type="ECO:0000256" key="9">
    <source>
        <dbReference type="SAM" id="Phobius"/>
    </source>
</evidence>
<comment type="subcellular location">
    <subcellularLocation>
        <location evidence="1">Membrane</location>
        <topology evidence="1">Multi-pass membrane protein</topology>
    </subcellularLocation>
</comment>
<reference evidence="11" key="2">
    <citation type="submission" date="2021-01" db="EMBL/GenBank/DDBJ databases">
        <authorList>
            <person name="Schikora-Tamarit M.A."/>
        </authorList>
    </citation>
    <scope>NUCLEOTIDE SEQUENCE</scope>
    <source>
        <strain evidence="11">CBS6075</strain>
    </source>
</reference>
<dbReference type="FunFam" id="1.20.1250.20:FF:000134">
    <property type="entry name" value="MFS sugar transporter protein"/>
    <property type="match status" value="1"/>
</dbReference>
<feature type="region of interest" description="Disordered" evidence="8">
    <location>
        <begin position="580"/>
        <end position="599"/>
    </location>
</feature>
<dbReference type="Gene3D" id="1.20.1250.20">
    <property type="entry name" value="MFS general substrate transporter like domains"/>
    <property type="match status" value="1"/>
</dbReference>
<evidence type="ECO:0000256" key="6">
    <source>
        <dbReference type="ARBA" id="ARBA00023136"/>
    </source>
</evidence>
<dbReference type="OrthoDB" id="6612291at2759"/>
<dbReference type="PANTHER" id="PTHR48022:SF16">
    <property type="entry name" value="HIGH GLUCOSE SENSOR RGT2-RELATED"/>
    <property type="match status" value="1"/>
</dbReference>
<dbReference type="GeneID" id="70232055"/>
<keyword evidence="4 9" id="KW-0812">Transmembrane</keyword>
<evidence type="ECO:0000259" key="10">
    <source>
        <dbReference type="PROSITE" id="PS50850"/>
    </source>
</evidence>
<evidence type="ECO:0000256" key="7">
    <source>
        <dbReference type="RuleBase" id="RU003346"/>
    </source>
</evidence>
<feature type="region of interest" description="Disordered" evidence="8">
    <location>
        <begin position="543"/>
        <end position="563"/>
    </location>
</feature>
<keyword evidence="3 7" id="KW-0813">Transport</keyword>
<reference evidence="11" key="1">
    <citation type="journal article" date="2021" name="Open Biol.">
        <title>Shared evolutionary footprints suggest mitochondrial oxidative damage underlies multiple complex I losses in fungi.</title>
        <authorList>
            <person name="Schikora-Tamarit M.A."/>
            <person name="Marcet-Houben M."/>
            <person name="Nosek J."/>
            <person name="Gabaldon T."/>
        </authorList>
    </citation>
    <scope>NUCLEOTIDE SEQUENCE</scope>
    <source>
        <strain evidence="11">CBS6075</strain>
    </source>
</reference>
<feature type="transmembrane region" description="Helical" evidence="9">
    <location>
        <begin position="207"/>
        <end position="225"/>
    </location>
</feature>
<evidence type="ECO:0000313" key="11">
    <source>
        <dbReference type="EMBL" id="KAH3671901.1"/>
    </source>
</evidence>
<feature type="transmembrane region" description="Helical" evidence="9">
    <location>
        <begin position="177"/>
        <end position="195"/>
    </location>
</feature>
<dbReference type="EMBL" id="JAEUBE010000042">
    <property type="protein sequence ID" value="KAH3671901.1"/>
    <property type="molecule type" value="Genomic_DNA"/>
</dbReference>
<dbReference type="PROSITE" id="PS00216">
    <property type="entry name" value="SUGAR_TRANSPORT_1"/>
    <property type="match status" value="1"/>
</dbReference>
<dbReference type="GO" id="GO:0005351">
    <property type="term" value="F:carbohydrate:proton symporter activity"/>
    <property type="evidence" value="ECO:0007669"/>
    <property type="project" value="TreeGrafter"/>
</dbReference>
<dbReference type="InterPro" id="IPR005829">
    <property type="entry name" value="Sugar_transporter_CS"/>
</dbReference>
<feature type="transmembrane region" description="Helical" evidence="9">
    <location>
        <begin position="119"/>
        <end position="139"/>
    </location>
</feature>
<dbReference type="CDD" id="cd17356">
    <property type="entry name" value="MFS_HXT"/>
    <property type="match status" value="1"/>
</dbReference>
<evidence type="ECO:0000256" key="4">
    <source>
        <dbReference type="ARBA" id="ARBA00022692"/>
    </source>
</evidence>
<organism evidence="11 12">
    <name type="scientific">Ogataea philodendri</name>
    <dbReference type="NCBI Taxonomy" id="1378263"/>
    <lineage>
        <taxon>Eukaryota</taxon>
        <taxon>Fungi</taxon>
        <taxon>Dikarya</taxon>
        <taxon>Ascomycota</taxon>
        <taxon>Saccharomycotina</taxon>
        <taxon>Pichiomycetes</taxon>
        <taxon>Pichiales</taxon>
        <taxon>Pichiaceae</taxon>
        <taxon>Ogataea</taxon>
    </lineage>
</organism>
<feature type="transmembrane region" description="Helical" evidence="9">
    <location>
        <begin position="426"/>
        <end position="448"/>
    </location>
</feature>
<evidence type="ECO:0000256" key="8">
    <source>
        <dbReference type="SAM" id="MobiDB-lite"/>
    </source>
</evidence>
<feature type="transmembrane region" description="Helical" evidence="9">
    <location>
        <begin position="68"/>
        <end position="86"/>
    </location>
</feature>
<dbReference type="Pfam" id="PF00083">
    <property type="entry name" value="Sugar_tr"/>
    <property type="match status" value="1"/>
</dbReference>
<feature type="transmembrane region" description="Helical" evidence="9">
    <location>
        <begin position="331"/>
        <end position="353"/>
    </location>
</feature>
<feature type="domain" description="Major facilitator superfamily (MFS) profile" evidence="10">
    <location>
        <begin position="73"/>
        <end position="519"/>
    </location>
</feature>
<feature type="transmembrane region" description="Helical" evidence="9">
    <location>
        <begin position="365"/>
        <end position="386"/>
    </location>
</feature>
<evidence type="ECO:0000256" key="3">
    <source>
        <dbReference type="ARBA" id="ARBA00022448"/>
    </source>
</evidence>
<gene>
    <name evidence="11" type="ORF">OGAPHI_000087</name>
</gene>
<name>A0A9P8TB89_9ASCO</name>
<keyword evidence="5 9" id="KW-1133">Transmembrane helix</keyword>
<dbReference type="Proteomes" id="UP000769157">
    <property type="component" value="Unassembled WGS sequence"/>
</dbReference>
<dbReference type="InterPro" id="IPR005828">
    <property type="entry name" value="MFS_sugar_transport-like"/>
</dbReference>
<evidence type="ECO:0000313" key="12">
    <source>
        <dbReference type="Proteomes" id="UP000769157"/>
    </source>
</evidence>
<dbReference type="PROSITE" id="PS00217">
    <property type="entry name" value="SUGAR_TRANSPORT_2"/>
    <property type="match status" value="1"/>
</dbReference>
<dbReference type="PRINTS" id="PR00171">
    <property type="entry name" value="SUGRTRNSPORT"/>
</dbReference>
<comment type="similarity">
    <text evidence="2 7">Belongs to the major facilitator superfamily. Sugar transporter (TC 2.A.1.1) family.</text>
</comment>
<dbReference type="InterPro" id="IPR050360">
    <property type="entry name" value="MFS_Sugar_Transporters"/>
</dbReference>
<evidence type="ECO:0000256" key="5">
    <source>
        <dbReference type="ARBA" id="ARBA00022989"/>
    </source>
</evidence>
<feature type="transmembrane region" description="Helical" evidence="9">
    <location>
        <begin position="497"/>
        <end position="515"/>
    </location>
</feature>
<dbReference type="RefSeq" id="XP_046065016.1">
    <property type="nucleotide sequence ID" value="XM_046209031.1"/>
</dbReference>
<dbReference type="PROSITE" id="PS50850">
    <property type="entry name" value="MFS"/>
    <property type="match status" value="1"/>
</dbReference>
<keyword evidence="12" id="KW-1185">Reference proteome</keyword>
<dbReference type="NCBIfam" id="TIGR00879">
    <property type="entry name" value="SP"/>
    <property type="match status" value="1"/>
</dbReference>
<sequence>MSLDASGSWLDADTRHYQPTEDTSKMSEVRNMSTTDFEQSAQPSVEDEKQVVSANGADLERQRNWSSVMAVYVGLLMAIGGFLYGYDTGIINGLLDMEYVRTTFPPHGEMHFTASQNSLITSVLSIGTFVGSLLAPIFSDRIGRRLSIFSACTIMFSLGTILQVVSSTIPLLCVGRLISGFGVGMISAIIPLYQAEVSPKWIRGSVVSLYQWAITWGLLVSSAITQATHSINDARCYRIPIGLQLIWGVFLAVGMYSLPESPRFYVKKDRLDDALHSLSRFRRLEINDKSLIEELIEIKASHDYEMSFGKTSILDCFRSSPSRANQLRRMMIGMVLQALQQCSGINFIFYYGVNFFVHAGVANSYLISFVTYTVNVVFTIPGIFFVEIWGRRPLLIVGAAGMTVSNFVIGIVGITTDSIIANKIMVAFVCLFIAFFASTWGPLAWVVVGEMYSLSIRQKAVSITAATNWLVNFVFAFSTPYLVDTGKHTAALGTKIFFLWGSLNFVGLVFAYFNIYETKGLLLEEVDDLFRFCKNARQSRYYRPHQNNIESEGSHPSEEERPQQTNAHMMINDILSVPNNVPPSIHSTDDEIESQPPNLDHYFTSQNEYNYSNQEDLMGLIRSLGMRISDEHETEPEPLAGSSQSVHTH</sequence>
<dbReference type="AlphaFoldDB" id="A0A9P8TB89"/>
<dbReference type="PANTHER" id="PTHR48022">
    <property type="entry name" value="PLASTIDIC GLUCOSE TRANSPORTER 4"/>
    <property type="match status" value="1"/>
</dbReference>
<dbReference type="SUPFAM" id="SSF103473">
    <property type="entry name" value="MFS general substrate transporter"/>
    <property type="match status" value="1"/>
</dbReference>
<dbReference type="InterPro" id="IPR003663">
    <property type="entry name" value="Sugar/inositol_transpt"/>
</dbReference>
<dbReference type="GO" id="GO:0016020">
    <property type="term" value="C:membrane"/>
    <property type="evidence" value="ECO:0007669"/>
    <property type="project" value="UniProtKB-SubCell"/>
</dbReference>
<dbReference type="InterPro" id="IPR036259">
    <property type="entry name" value="MFS_trans_sf"/>
</dbReference>
<protein>
    <recommendedName>
        <fullName evidence="10">Major facilitator superfamily (MFS) profile domain-containing protein</fullName>
    </recommendedName>
</protein>
<keyword evidence="6 9" id="KW-0472">Membrane</keyword>
<proteinExistence type="inferred from homology"/>
<feature type="transmembrane region" description="Helical" evidence="9">
    <location>
        <begin position="460"/>
        <end position="477"/>
    </location>
</feature>
<dbReference type="InterPro" id="IPR020846">
    <property type="entry name" value="MFS_dom"/>
</dbReference>
<feature type="transmembrane region" description="Helical" evidence="9">
    <location>
        <begin position="393"/>
        <end position="414"/>
    </location>
</feature>
<comment type="caution">
    <text evidence="11">The sequence shown here is derived from an EMBL/GenBank/DDBJ whole genome shotgun (WGS) entry which is preliminary data.</text>
</comment>
<accession>A0A9P8TB89</accession>
<evidence type="ECO:0000256" key="2">
    <source>
        <dbReference type="ARBA" id="ARBA00010992"/>
    </source>
</evidence>
<feature type="transmembrane region" description="Helical" evidence="9">
    <location>
        <begin position="146"/>
        <end position="165"/>
    </location>
</feature>
<feature type="compositionally biased region" description="Basic and acidic residues" evidence="8">
    <location>
        <begin position="552"/>
        <end position="562"/>
    </location>
</feature>
<feature type="transmembrane region" description="Helical" evidence="9">
    <location>
        <begin position="237"/>
        <end position="258"/>
    </location>
</feature>
<evidence type="ECO:0000256" key="1">
    <source>
        <dbReference type="ARBA" id="ARBA00004141"/>
    </source>
</evidence>